<dbReference type="GeneID" id="24126471"/>
<name>A0A067CXY2_SAPPC</name>
<evidence type="ECO:0000313" key="2">
    <source>
        <dbReference type="Proteomes" id="UP000030745"/>
    </source>
</evidence>
<evidence type="ECO:0000313" key="1">
    <source>
        <dbReference type="EMBL" id="KDO31381.1"/>
    </source>
</evidence>
<sequence>MEKAELYEVLNRQLVELHASLDQMQKNLQRTTAVSAQTHSMSHAFLGIVQPSNPLSEIGAEKKLRTKAVAFE</sequence>
<gene>
    <name evidence="1" type="ORF">SPRG_03998</name>
</gene>
<dbReference type="VEuPathDB" id="FungiDB:SPRG_03998"/>
<protein>
    <submittedName>
        <fullName evidence="1">Uncharacterized protein</fullName>
    </submittedName>
</protein>
<dbReference type="EMBL" id="KK583198">
    <property type="protein sequence ID" value="KDO31381.1"/>
    <property type="molecule type" value="Genomic_DNA"/>
</dbReference>
<proteinExistence type="predicted"/>
<dbReference type="KEGG" id="spar:SPRG_03998"/>
<reference evidence="1 2" key="1">
    <citation type="journal article" date="2013" name="PLoS Genet.">
        <title>Distinctive expansion of potential virulence genes in the genome of the oomycete fish pathogen Saprolegnia parasitica.</title>
        <authorList>
            <person name="Jiang R.H."/>
            <person name="de Bruijn I."/>
            <person name="Haas B.J."/>
            <person name="Belmonte R."/>
            <person name="Lobach L."/>
            <person name="Christie J."/>
            <person name="van den Ackerveken G."/>
            <person name="Bottin A."/>
            <person name="Bulone V."/>
            <person name="Diaz-Moreno S.M."/>
            <person name="Dumas B."/>
            <person name="Fan L."/>
            <person name="Gaulin E."/>
            <person name="Govers F."/>
            <person name="Grenville-Briggs L.J."/>
            <person name="Horner N.R."/>
            <person name="Levin J.Z."/>
            <person name="Mammella M."/>
            <person name="Meijer H.J."/>
            <person name="Morris P."/>
            <person name="Nusbaum C."/>
            <person name="Oome S."/>
            <person name="Phillips A.J."/>
            <person name="van Rooyen D."/>
            <person name="Rzeszutek E."/>
            <person name="Saraiva M."/>
            <person name="Secombes C.J."/>
            <person name="Seidl M.F."/>
            <person name="Snel B."/>
            <person name="Stassen J.H."/>
            <person name="Sykes S."/>
            <person name="Tripathy S."/>
            <person name="van den Berg H."/>
            <person name="Vega-Arreguin J.C."/>
            <person name="Wawra S."/>
            <person name="Young S.K."/>
            <person name="Zeng Q."/>
            <person name="Dieguez-Uribeondo J."/>
            <person name="Russ C."/>
            <person name="Tyler B.M."/>
            <person name="van West P."/>
        </authorList>
    </citation>
    <scope>NUCLEOTIDE SEQUENCE [LARGE SCALE GENOMIC DNA]</scope>
    <source>
        <strain evidence="1 2">CBS 223.65</strain>
    </source>
</reference>
<accession>A0A067CXY2</accession>
<keyword evidence="2" id="KW-1185">Reference proteome</keyword>
<dbReference type="OMA" id="HSMSHAF"/>
<dbReference type="OrthoDB" id="64439at2759"/>
<organism evidence="1 2">
    <name type="scientific">Saprolegnia parasitica (strain CBS 223.65)</name>
    <dbReference type="NCBI Taxonomy" id="695850"/>
    <lineage>
        <taxon>Eukaryota</taxon>
        <taxon>Sar</taxon>
        <taxon>Stramenopiles</taxon>
        <taxon>Oomycota</taxon>
        <taxon>Saprolegniomycetes</taxon>
        <taxon>Saprolegniales</taxon>
        <taxon>Saprolegniaceae</taxon>
        <taxon>Saprolegnia</taxon>
    </lineage>
</organism>
<dbReference type="AlphaFoldDB" id="A0A067CXY2"/>
<dbReference type="RefSeq" id="XP_012197978.1">
    <property type="nucleotide sequence ID" value="XM_012342588.1"/>
</dbReference>
<dbReference type="Proteomes" id="UP000030745">
    <property type="component" value="Unassembled WGS sequence"/>
</dbReference>